<proteinExistence type="predicted"/>
<dbReference type="PROSITE" id="PS50053">
    <property type="entry name" value="UBIQUITIN_2"/>
    <property type="match status" value="1"/>
</dbReference>
<dbReference type="FunFam" id="3.10.20.90:FF:000160">
    <property type="entry name" value="Polyubiquitin-C"/>
    <property type="match status" value="1"/>
</dbReference>
<reference evidence="3" key="1">
    <citation type="submission" date="2014-11" db="EMBL/GenBank/DDBJ databases">
        <authorList>
            <person name="Otto D Thomas"/>
            <person name="Naeem Raeece"/>
        </authorList>
    </citation>
    <scope>NUCLEOTIDE SEQUENCE</scope>
</reference>
<dbReference type="PRINTS" id="PR00348">
    <property type="entry name" value="UBIQUITIN"/>
</dbReference>
<dbReference type="InterPro" id="IPR000626">
    <property type="entry name" value="Ubiquitin-like_dom"/>
</dbReference>
<dbReference type="InterPro" id="IPR050158">
    <property type="entry name" value="Ubiquitin_ubiquitin-like"/>
</dbReference>
<feature type="region of interest" description="Disordered" evidence="1">
    <location>
        <begin position="605"/>
        <end position="626"/>
    </location>
</feature>
<organism evidence="3">
    <name type="scientific">Chromera velia CCMP2878</name>
    <dbReference type="NCBI Taxonomy" id="1169474"/>
    <lineage>
        <taxon>Eukaryota</taxon>
        <taxon>Sar</taxon>
        <taxon>Alveolata</taxon>
        <taxon>Colpodellida</taxon>
        <taxon>Chromeraceae</taxon>
        <taxon>Chromera</taxon>
    </lineage>
</organism>
<dbReference type="SUPFAM" id="SSF54236">
    <property type="entry name" value="Ubiquitin-like"/>
    <property type="match status" value="1"/>
</dbReference>
<evidence type="ECO:0000313" key="3">
    <source>
        <dbReference type="EMBL" id="CEM54768.1"/>
    </source>
</evidence>
<dbReference type="VEuPathDB" id="CryptoDB:Cvel_13033"/>
<dbReference type="InterPro" id="IPR027443">
    <property type="entry name" value="IPNS-like_sf"/>
</dbReference>
<name>A0A0G4IC38_9ALVE</name>
<dbReference type="Pfam" id="PF00240">
    <property type="entry name" value="ubiquitin"/>
    <property type="match status" value="1"/>
</dbReference>
<protein>
    <recommendedName>
        <fullName evidence="2">Ubiquitin-like domain-containing protein</fullName>
    </recommendedName>
</protein>
<feature type="domain" description="Ubiquitin-like" evidence="2">
    <location>
        <begin position="1"/>
        <end position="76"/>
    </location>
</feature>
<dbReference type="AlphaFoldDB" id="A0A0G4IC38"/>
<gene>
    <name evidence="3" type="ORF">Cvel_13033</name>
</gene>
<dbReference type="Gene3D" id="3.10.20.90">
    <property type="entry name" value="Phosphatidylinositol 3-kinase Catalytic Subunit, Chain A, domain 1"/>
    <property type="match status" value="1"/>
</dbReference>
<dbReference type="InterPro" id="IPR019956">
    <property type="entry name" value="Ubiquitin_dom"/>
</dbReference>
<dbReference type="InterPro" id="IPR029071">
    <property type="entry name" value="Ubiquitin-like_domsf"/>
</dbReference>
<evidence type="ECO:0000259" key="2">
    <source>
        <dbReference type="PROSITE" id="PS50053"/>
    </source>
</evidence>
<dbReference type="SUPFAM" id="SSF51197">
    <property type="entry name" value="Clavaminate synthase-like"/>
    <property type="match status" value="1"/>
</dbReference>
<dbReference type="Gene3D" id="2.60.120.330">
    <property type="entry name" value="B-lactam Antibiotic, Isopenicillin N Synthase, Chain"/>
    <property type="match status" value="1"/>
</dbReference>
<accession>A0A0G4IC38</accession>
<dbReference type="PANTHER" id="PTHR10666">
    <property type="entry name" value="UBIQUITIN"/>
    <property type="match status" value="1"/>
</dbReference>
<dbReference type="EMBL" id="CDMZ01005815">
    <property type="protein sequence ID" value="CEM54768.1"/>
    <property type="molecule type" value="Genomic_DNA"/>
</dbReference>
<sequence length="648" mass="70699">MQIYVKTLTGKTVTLDVEPSDSIEAVKEKIQDKEGTPPDQQRLIFAGKQLEDGRTLSDYNIEKESTLRLVLRLRGQGCIATIKATEDSLLAVSVDLPIQLGLTQATDNQVSFEDDGGRIRIVPDSLTAPAGREGNRQIRFFRPIAGRLRAIGVRAACDYSTKKREVLVHACPSSDRVIKKLDIDPCPVSAVEWVEQTLDTGAAGLCIPRESLAGVCVQRASGIWLRIRTDEDLFHMSNTCHIAVVPKLRIAVKFEGPEHTACTYRGIYAIRSNGDLKNALGDGVLLQVGVEGGSGPGREEVGEVSQLRVPQLPLVNVAALRLSLQLNPLPQWGTADDPATADFFRTHGFVIVKLSRLESDALPGPLRKVFDSTGLDVKRKLAMEPDDRASGWHLMSHVGKEVLKVREGAMQASEPEIEEVLQSHFHPMKALALKVGRKILEGIGFTSQQFQSAFVGDAGGVGEAPYSSFFEAFRYGSNPLALASNKSAEALVASEAHYDIGCITVTTASSLQVGWGIQLRSRGMEASCHWVDAEGLLCAADEKQRRTSGSPCRHVLVFAGETLDYMTRGEVPKVEHRVVVQRGGLPRYSSIFELLPLANSVLPWLPQDSDTQPEDAPAGGAQGQQLTGREVFQMRSMGRSSVNWELYD</sequence>
<dbReference type="SMART" id="SM00213">
    <property type="entry name" value="UBQ"/>
    <property type="match status" value="1"/>
</dbReference>
<evidence type="ECO:0000256" key="1">
    <source>
        <dbReference type="SAM" id="MobiDB-lite"/>
    </source>
</evidence>
<dbReference type="CDD" id="cd01803">
    <property type="entry name" value="Ubl_ubiquitin"/>
    <property type="match status" value="1"/>
</dbReference>